<dbReference type="GO" id="GO:0005615">
    <property type="term" value="C:extracellular space"/>
    <property type="evidence" value="ECO:0007669"/>
    <property type="project" value="TreeGrafter"/>
</dbReference>
<dbReference type="EMBL" id="KQ434823">
    <property type="protein sequence ID" value="KZC07280.1"/>
    <property type="molecule type" value="Genomic_DNA"/>
</dbReference>
<keyword evidence="4" id="KW-0812">Transmembrane</keyword>
<dbReference type="PROSITE" id="PS51155">
    <property type="entry name" value="CHIT_BIND_RR_2"/>
    <property type="match status" value="1"/>
</dbReference>
<evidence type="ECO:0000256" key="2">
    <source>
        <dbReference type="PROSITE-ProRule" id="PRU00497"/>
    </source>
</evidence>
<organism evidence="5 6">
    <name type="scientific">Dufourea novaeangliae</name>
    <name type="common">Sweat bee</name>
    <dbReference type="NCBI Taxonomy" id="178035"/>
    <lineage>
        <taxon>Eukaryota</taxon>
        <taxon>Metazoa</taxon>
        <taxon>Ecdysozoa</taxon>
        <taxon>Arthropoda</taxon>
        <taxon>Hexapoda</taxon>
        <taxon>Insecta</taxon>
        <taxon>Pterygota</taxon>
        <taxon>Neoptera</taxon>
        <taxon>Endopterygota</taxon>
        <taxon>Hymenoptera</taxon>
        <taxon>Apocrita</taxon>
        <taxon>Aculeata</taxon>
        <taxon>Apoidea</taxon>
        <taxon>Anthophila</taxon>
        <taxon>Halictidae</taxon>
        <taxon>Rophitinae</taxon>
        <taxon>Dufourea</taxon>
    </lineage>
</organism>
<keyword evidence="4" id="KW-0472">Membrane</keyword>
<dbReference type="STRING" id="178035.A0A154P833"/>
<dbReference type="Pfam" id="PF00379">
    <property type="entry name" value="Chitin_bind_4"/>
    <property type="match status" value="1"/>
</dbReference>
<keyword evidence="6" id="KW-1185">Reference proteome</keyword>
<gene>
    <name evidence="5" type="ORF">WN55_07691</name>
</gene>
<evidence type="ECO:0000313" key="5">
    <source>
        <dbReference type="EMBL" id="KZC07280.1"/>
    </source>
</evidence>
<proteinExistence type="predicted"/>
<dbReference type="GO" id="GO:0031012">
    <property type="term" value="C:extracellular matrix"/>
    <property type="evidence" value="ECO:0007669"/>
    <property type="project" value="TreeGrafter"/>
</dbReference>
<keyword evidence="4" id="KW-1133">Transmembrane helix</keyword>
<dbReference type="InterPro" id="IPR051217">
    <property type="entry name" value="Insect_Cuticle_Struc_Prot"/>
</dbReference>
<evidence type="ECO:0000256" key="4">
    <source>
        <dbReference type="SAM" id="Phobius"/>
    </source>
</evidence>
<evidence type="ECO:0000256" key="3">
    <source>
        <dbReference type="SAM" id="MobiDB-lite"/>
    </source>
</evidence>
<feature type="transmembrane region" description="Helical" evidence="4">
    <location>
        <begin position="118"/>
        <end position="140"/>
    </location>
</feature>
<dbReference type="GO" id="GO:0042302">
    <property type="term" value="F:structural constituent of cuticle"/>
    <property type="evidence" value="ECO:0007669"/>
    <property type="project" value="UniProtKB-UniRule"/>
</dbReference>
<dbReference type="PANTHER" id="PTHR12236:SF95">
    <property type="entry name" value="CUTICULAR PROTEIN 76BD, ISOFORM C-RELATED"/>
    <property type="match status" value="1"/>
</dbReference>
<dbReference type="PANTHER" id="PTHR12236">
    <property type="entry name" value="STRUCTURAL CONTITUENT OF CUTICLE"/>
    <property type="match status" value="1"/>
</dbReference>
<protein>
    <submittedName>
        <fullName evidence="5">Cuticle protein</fullName>
    </submittedName>
</protein>
<dbReference type="Proteomes" id="UP000076502">
    <property type="component" value="Unassembled WGS sequence"/>
</dbReference>
<feature type="transmembrane region" description="Helical" evidence="4">
    <location>
        <begin position="91"/>
        <end position="112"/>
    </location>
</feature>
<dbReference type="InterPro" id="IPR031311">
    <property type="entry name" value="CHIT_BIND_RR_consensus"/>
</dbReference>
<dbReference type="InterPro" id="IPR000618">
    <property type="entry name" value="Insect_cuticle"/>
</dbReference>
<evidence type="ECO:0000256" key="1">
    <source>
        <dbReference type="ARBA" id="ARBA00022460"/>
    </source>
</evidence>
<evidence type="ECO:0000313" key="6">
    <source>
        <dbReference type="Proteomes" id="UP000076502"/>
    </source>
</evidence>
<keyword evidence="1 2" id="KW-0193">Cuticle</keyword>
<name>A0A154P833_DUFNO</name>
<reference evidence="5 6" key="1">
    <citation type="submission" date="2015-07" db="EMBL/GenBank/DDBJ databases">
        <title>The genome of Dufourea novaeangliae.</title>
        <authorList>
            <person name="Pan H."/>
            <person name="Kapheim K."/>
        </authorList>
    </citation>
    <scope>NUCLEOTIDE SEQUENCE [LARGE SCALE GENOMIC DNA]</scope>
    <source>
        <strain evidence="5">0120121106</strain>
        <tissue evidence="5">Whole body</tissue>
    </source>
</reference>
<dbReference type="OrthoDB" id="10071059at2759"/>
<dbReference type="PRINTS" id="PR00947">
    <property type="entry name" value="CUTICLE"/>
</dbReference>
<dbReference type="AlphaFoldDB" id="A0A154P833"/>
<accession>A0A154P833</accession>
<dbReference type="PROSITE" id="PS00233">
    <property type="entry name" value="CHIT_BIND_RR_1"/>
    <property type="match status" value="1"/>
</dbReference>
<feature type="region of interest" description="Disordered" evidence="3">
    <location>
        <begin position="30"/>
        <end position="51"/>
    </location>
</feature>
<sequence>MFPQGKTDDADRRQWGGVDWSVGHWGGDLGDDGGVGSVGQRSGVSNRGGGDGLEGNSGGFLADDCVESVDRVSGVVDGALGAVRLDQGVTALYDVTVAGLLLAFGVTGQAIMDIIGVAVLRMGVVFVALAALLATANAGVLPAQLSYAQPAHLAYAQPAQLAYASAPVAVAPVAKALAVAPVAKTVDADYDPHPQYSYAYDVHDSLTGDAKSQQESRDGDVVQGSYSLIEPDGTRRTVDYTADPVNGFNAVVRKEAAAAPLIAAAPVAKLATPVAKIAAPLAYAAPVAKIAAPLAYAAPVAKYAAPLAYAAPVAKIAAPFAYAAPAQVAYSAPAASLSYAAPAPAAYIH</sequence>